<dbReference type="InterPro" id="IPR001182">
    <property type="entry name" value="FtsW/RodA"/>
</dbReference>
<dbReference type="GO" id="GO:0005886">
    <property type="term" value="C:plasma membrane"/>
    <property type="evidence" value="ECO:0007669"/>
    <property type="project" value="TreeGrafter"/>
</dbReference>
<keyword evidence="4 6" id="KW-1133">Transmembrane helix</keyword>
<feature type="transmembrane region" description="Helical" evidence="6">
    <location>
        <begin position="100"/>
        <end position="120"/>
    </location>
</feature>
<dbReference type="AlphaFoldDB" id="A0A3P7RSS5"/>
<evidence type="ECO:0000256" key="4">
    <source>
        <dbReference type="ARBA" id="ARBA00022989"/>
    </source>
</evidence>
<reference evidence="7 8" key="1">
    <citation type="submission" date="2018-09" db="EMBL/GenBank/DDBJ databases">
        <authorList>
            <person name="Postec A."/>
        </authorList>
    </citation>
    <scope>NUCLEOTIDE SEQUENCE [LARGE SCALE GENOMIC DNA]</scope>
    <source>
        <strain evidence="7">70B-A</strain>
    </source>
</reference>
<accession>A0A3P7RSS5</accession>
<feature type="transmembrane region" description="Helical" evidence="6">
    <location>
        <begin position="213"/>
        <end position="231"/>
    </location>
</feature>
<evidence type="ECO:0000313" key="8">
    <source>
        <dbReference type="Proteomes" id="UP000279029"/>
    </source>
</evidence>
<evidence type="ECO:0000313" key="7">
    <source>
        <dbReference type="EMBL" id="VDN46042.1"/>
    </source>
</evidence>
<dbReference type="OrthoDB" id="9812661at2"/>
<feature type="transmembrane region" description="Helical" evidence="6">
    <location>
        <begin position="408"/>
        <end position="429"/>
    </location>
</feature>
<feature type="transmembrane region" description="Helical" evidence="6">
    <location>
        <begin position="181"/>
        <end position="201"/>
    </location>
</feature>
<feature type="transmembrane region" description="Helical" evidence="6">
    <location>
        <begin position="6"/>
        <end position="26"/>
    </location>
</feature>
<dbReference type="PANTHER" id="PTHR30474:SF3">
    <property type="entry name" value="PEPTIDOGLYCAN GLYCOSYLTRANSFERASE RODA"/>
    <property type="match status" value="1"/>
</dbReference>
<gene>
    <name evidence="7" type="ORF">PATL70BA_0199</name>
</gene>
<keyword evidence="3" id="KW-0133">Cell shape</keyword>
<sequence>MFEFYVGLAALCLSLLTMGYISILAIQFTLIKQKNTERAYDYHRLQTVIILFFHLVAYTVLLYHYEFEYKVIMIYLGQIGLILLSGHIVNLYMSKTILPLWSIGQFLLVISFILLGRLSINLGLKQFYLSCLAYVVVFAVVFLYSRMNFIKFLGVPSIILAVVLLVMTNETINGATNWMRIGSFTFQPSEVVKILYIVFLASTLTQFYEHEKLSLFVTGTITMGMVIIQVYQRDLGSALIFYSVFILMSYVYTRNRMYIIGGTIMTMVGGFFAYRFFWHVRVRIDTWIDPFSDIDNTGYQITQSLFAIGNGGLFGRGLTLGLPNKIPVVTTDFIYSAIVEELGLVVGLGIIIMIVYFFLFGIQMVEKTKNDFNFLMGSGILIIIAIQSFLIIGGVTKAIPLTGVTLPFVSYGGSSLVSTFIMLGILQGIKMNEDRQYKKEMLRKKEKLMDQMLLDEENCEA</sequence>
<dbReference type="Pfam" id="PF01098">
    <property type="entry name" value="FTSW_RODA_SPOVE"/>
    <property type="match status" value="1"/>
</dbReference>
<name>A0A3P7RSS5_9FIRM</name>
<evidence type="ECO:0000256" key="6">
    <source>
        <dbReference type="SAM" id="Phobius"/>
    </source>
</evidence>
<organism evidence="7 8">
    <name type="scientific">Petrocella atlantisensis</name>
    <dbReference type="NCBI Taxonomy" id="2173034"/>
    <lineage>
        <taxon>Bacteria</taxon>
        <taxon>Bacillati</taxon>
        <taxon>Bacillota</taxon>
        <taxon>Clostridia</taxon>
        <taxon>Lachnospirales</taxon>
        <taxon>Vallitaleaceae</taxon>
        <taxon>Petrocella</taxon>
    </lineage>
</organism>
<dbReference type="GO" id="GO:0032153">
    <property type="term" value="C:cell division site"/>
    <property type="evidence" value="ECO:0007669"/>
    <property type="project" value="TreeGrafter"/>
</dbReference>
<evidence type="ECO:0000256" key="3">
    <source>
        <dbReference type="ARBA" id="ARBA00022960"/>
    </source>
</evidence>
<dbReference type="GO" id="GO:0051301">
    <property type="term" value="P:cell division"/>
    <property type="evidence" value="ECO:0007669"/>
    <property type="project" value="InterPro"/>
</dbReference>
<dbReference type="EMBL" id="LR130778">
    <property type="protein sequence ID" value="VDN46042.1"/>
    <property type="molecule type" value="Genomic_DNA"/>
</dbReference>
<evidence type="ECO:0000256" key="5">
    <source>
        <dbReference type="ARBA" id="ARBA00023136"/>
    </source>
</evidence>
<keyword evidence="8" id="KW-1185">Reference proteome</keyword>
<feature type="transmembrane region" description="Helical" evidence="6">
    <location>
        <begin position="258"/>
        <end position="277"/>
    </location>
</feature>
<dbReference type="GO" id="GO:0015648">
    <property type="term" value="F:lipid-linked peptidoglycan transporter activity"/>
    <property type="evidence" value="ECO:0007669"/>
    <property type="project" value="TreeGrafter"/>
</dbReference>
<keyword evidence="2 6" id="KW-0812">Transmembrane</keyword>
<dbReference type="GO" id="GO:0008360">
    <property type="term" value="P:regulation of cell shape"/>
    <property type="evidence" value="ECO:0007669"/>
    <property type="project" value="UniProtKB-KW"/>
</dbReference>
<evidence type="ECO:0000256" key="2">
    <source>
        <dbReference type="ARBA" id="ARBA00022692"/>
    </source>
</evidence>
<proteinExistence type="predicted"/>
<comment type="subcellular location">
    <subcellularLocation>
        <location evidence="1">Membrane</location>
        <topology evidence="1">Multi-pass membrane protein</topology>
    </subcellularLocation>
</comment>
<evidence type="ECO:0008006" key="9">
    <source>
        <dbReference type="Google" id="ProtNLM"/>
    </source>
</evidence>
<evidence type="ECO:0000256" key="1">
    <source>
        <dbReference type="ARBA" id="ARBA00004141"/>
    </source>
</evidence>
<dbReference type="Proteomes" id="UP000279029">
    <property type="component" value="Chromosome"/>
</dbReference>
<feature type="transmembrane region" description="Helical" evidence="6">
    <location>
        <begin position="47"/>
        <end position="65"/>
    </location>
</feature>
<feature type="transmembrane region" description="Helical" evidence="6">
    <location>
        <begin position="71"/>
        <end position="93"/>
    </location>
</feature>
<dbReference type="RefSeq" id="WP_125135615.1">
    <property type="nucleotide sequence ID" value="NZ_LR130778.1"/>
</dbReference>
<dbReference type="KEGG" id="cbar:PATL70BA_0199"/>
<feature type="transmembrane region" description="Helical" evidence="6">
    <location>
        <begin position="342"/>
        <end position="362"/>
    </location>
</feature>
<feature type="transmembrane region" description="Helical" evidence="6">
    <location>
        <begin position="152"/>
        <end position="169"/>
    </location>
</feature>
<dbReference type="PANTHER" id="PTHR30474">
    <property type="entry name" value="CELL CYCLE PROTEIN"/>
    <property type="match status" value="1"/>
</dbReference>
<feature type="transmembrane region" description="Helical" evidence="6">
    <location>
        <begin position="374"/>
        <end position="396"/>
    </location>
</feature>
<keyword evidence="5 6" id="KW-0472">Membrane</keyword>
<protein>
    <recommendedName>
        <fullName evidence="9">FtsW/RodA/SpoVE family cell cycle protein</fullName>
    </recommendedName>
</protein>
<feature type="transmembrane region" description="Helical" evidence="6">
    <location>
        <begin position="126"/>
        <end position="145"/>
    </location>
</feature>
<feature type="transmembrane region" description="Helical" evidence="6">
    <location>
        <begin position="237"/>
        <end position="253"/>
    </location>
</feature>